<feature type="domain" description="Sodium/calcium exchanger membrane region" evidence="6">
    <location>
        <begin position="10"/>
        <end position="149"/>
    </location>
</feature>
<feature type="transmembrane region" description="Helical" evidence="5">
    <location>
        <begin position="73"/>
        <end position="98"/>
    </location>
</feature>
<keyword evidence="4 5" id="KW-0472">Membrane</keyword>
<keyword evidence="3 5" id="KW-1133">Transmembrane helix</keyword>
<feature type="transmembrane region" description="Helical" evidence="5">
    <location>
        <begin position="110"/>
        <end position="128"/>
    </location>
</feature>
<proteinExistence type="predicted"/>
<comment type="subcellular location">
    <subcellularLocation>
        <location evidence="1">Membrane</location>
        <topology evidence="1">Multi-pass membrane protein</topology>
    </subcellularLocation>
</comment>
<keyword evidence="2 5" id="KW-0812">Transmembrane</keyword>
<protein>
    <submittedName>
        <fullName evidence="7">Sodium:calcium antiporter</fullName>
    </submittedName>
</protein>
<dbReference type="GO" id="GO:0008273">
    <property type="term" value="F:calcium, potassium:sodium antiporter activity"/>
    <property type="evidence" value="ECO:0007669"/>
    <property type="project" value="TreeGrafter"/>
</dbReference>
<keyword evidence="8" id="KW-1185">Reference proteome</keyword>
<dbReference type="GO" id="GO:0005886">
    <property type="term" value="C:plasma membrane"/>
    <property type="evidence" value="ECO:0007669"/>
    <property type="project" value="TreeGrafter"/>
</dbReference>
<dbReference type="RefSeq" id="WP_129070322.1">
    <property type="nucleotide sequence ID" value="NZ_RDFA01000007.1"/>
</dbReference>
<evidence type="ECO:0000259" key="6">
    <source>
        <dbReference type="Pfam" id="PF01699"/>
    </source>
</evidence>
<evidence type="ECO:0000256" key="3">
    <source>
        <dbReference type="ARBA" id="ARBA00022989"/>
    </source>
</evidence>
<reference evidence="7 8" key="1">
    <citation type="submission" date="2019-01" db="EMBL/GenBank/DDBJ databases">
        <title>Halorientalis sp. F13-25 a new haloarchaeum isolated from hypersaline water.</title>
        <authorList>
            <person name="Ana D.-V."/>
            <person name="Cristina S.-P."/>
            <person name="Antonio V."/>
        </authorList>
    </citation>
    <scope>NUCLEOTIDE SEQUENCE [LARGE SCALE GENOMIC DNA]</scope>
    <source>
        <strain evidence="7 8">F13-25</strain>
    </source>
</reference>
<evidence type="ECO:0000256" key="2">
    <source>
        <dbReference type="ARBA" id="ARBA00022692"/>
    </source>
</evidence>
<dbReference type="AlphaFoldDB" id="A0A498KSZ3"/>
<dbReference type="InterPro" id="IPR044880">
    <property type="entry name" value="NCX_ion-bd_dom_sf"/>
</dbReference>
<feature type="transmembrane region" description="Helical" evidence="5">
    <location>
        <begin position="269"/>
        <end position="289"/>
    </location>
</feature>
<feature type="transmembrane region" description="Helical" evidence="5">
    <location>
        <begin position="238"/>
        <end position="257"/>
    </location>
</feature>
<dbReference type="InterPro" id="IPR004837">
    <property type="entry name" value="NaCa_Exmemb"/>
</dbReference>
<accession>A0A498KSZ3</accession>
<dbReference type="PANTHER" id="PTHR10846">
    <property type="entry name" value="SODIUM/POTASSIUM/CALCIUM EXCHANGER"/>
    <property type="match status" value="1"/>
</dbReference>
<dbReference type="Proteomes" id="UP000289691">
    <property type="component" value="Unassembled WGS sequence"/>
</dbReference>
<evidence type="ECO:0000313" key="7">
    <source>
        <dbReference type="EMBL" id="RXK46989.1"/>
    </source>
</evidence>
<dbReference type="EMBL" id="RDFA01000007">
    <property type="protein sequence ID" value="RXK46989.1"/>
    <property type="molecule type" value="Genomic_DNA"/>
</dbReference>
<comment type="caution">
    <text evidence="7">The sequence shown here is derived from an EMBL/GenBank/DDBJ whole genome shotgun (WGS) entry which is preliminary data.</text>
</comment>
<dbReference type="GO" id="GO:0005262">
    <property type="term" value="F:calcium channel activity"/>
    <property type="evidence" value="ECO:0007669"/>
    <property type="project" value="TreeGrafter"/>
</dbReference>
<dbReference type="PANTHER" id="PTHR10846:SF8">
    <property type="entry name" value="INNER MEMBRANE PROTEIN YRBG"/>
    <property type="match status" value="1"/>
</dbReference>
<feature type="transmembrane region" description="Helical" evidence="5">
    <location>
        <begin position="6"/>
        <end position="28"/>
    </location>
</feature>
<feature type="transmembrane region" description="Helical" evidence="5">
    <location>
        <begin position="40"/>
        <end position="61"/>
    </location>
</feature>
<evidence type="ECO:0000256" key="1">
    <source>
        <dbReference type="ARBA" id="ARBA00004141"/>
    </source>
</evidence>
<evidence type="ECO:0000256" key="4">
    <source>
        <dbReference type="ARBA" id="ARBA00023136"/>
    </source>
</evidence>
<organism evidence="7 8">
    <name type="scientific">Halorientalis pallida</name>
    <dbReference type="NCBI Taxonomy" id="2479928"/>
    <lineage>
        <taxon>Archaea</taxon>
        <taxon>Methanobacteriati</taxon>
        <taxon>Methanobacteriota</taxon>
        <taxon>Stenosarchaea group</taxon>
        <taxon>Halobacteria</taxon>
        <taxon>Halobacteriales</taxon>
        <taxon>Haloarculaceae</taxon>
        <taxon>Halorientalis</taxon>
    </lineage>
</organism>
<name>A0A498KSZ3_9EURY</name>
<feature type="domain" description="Sodium/calcium exchanger membrane region" evidence="6">
    <location>
        <begin position="171"/>
        <end position="300"/>
    </location>
</feature>
<feature type="transmembrane region" description="Helical" evidence="5">
    <location>
        <begin position="134"/>
        <end position="150"/>
    </location>
</feature>
<feature type="transmembrane region" description="Helical" evidence="5">
    <location>
        <begin position="170"/>
        <end position="192"/>
    </location>
</feature>
<gene>
    <name evidence="7" type="ORF">EAF64_17770</name>
</gene>
<dbReference type="Gene3D" id="1.20.1420.30">
    <property type="entry name" value="NCX, central ion-binding region"/>
    <property type="match status" value="1"/>
</dbReference>
<dbReference type="OrthoDB" id="142185at2157"/>
<dbReference type="InterPro" id="IPR004481">
    <property type="entry name" value="K/Na/Ca-exchanger"/>
</dbReference>
<evidence type="ECO:0000256" key="5">
    <source>
        <dbReference type="SAM" id="Phobius"/>
    </source>
</evidence>
<evidence type="ECO:0000313" key="8">
    <source>
        <dbReference type="Proteomes" id="UP000289691"/>
    </source>
</evidence>
<dbReference type="GO" id="GO:0006874">
    <property type="term" value="P:intracellular calcium ion homeostasis"/>
    <property type="evidence" value="ECO:0007669"/>
    <property type="project" value="TreeGrafter"/>
</dbReference>
<sequence length="310" mass="30652">MAVAAVALDLLVVAVAVAALWYGGLRFVDSASTLARRLGVSDLVIGLTVVGFGTSLPEFAVTVDAAVVGRADIAVANVVGSNLLNLGLVLGAVALFGSVAASRTLVRRDGGVVVASTVLGGLVCWDLTVTRLEAGGLFLAFLTYLLVVVVRDSGGEAKREAAGGAMLRTALTAVVGLALIVGGANLLVGAAADLARVAGLSEWVIGETVVAFGTSTPEFVASLAAARRGLGDVAAGNLLGSSVFNLLGVLGLAGLVVPLSVAPAAATSLVWLLGLSALAVVLLATGGGLSRGEGVPLVLVAVAKWVVDLV</sequence>
<dbReference type="Pfam" id="PF01699">
    <property type="entry name" value="Na_Ca_ex"/>
    <property type="match status" value="2"/>
</dbReference>